<dbReference type="OrthoDB" id="9810112at2"/>
<dbReference type="Proteomes" id="UP000287394">
    <property type="component" value="Chromosome"/>
</dbReference>
<dbReference type="Pfam" id="PF02621">
    <property type="entry name" value="VitK2_biosynth"/>
    <property type="match status" value="1"/>
</dbReference>
<protein>
    <recommendedName>
        <fullName evidence="4">Chorismate dehydratase</fullName>
        <ecNumber evidence="4">4.2.1.151</ecNumber>
    </recommendedName>
    <alternativeName>
        <fullName evidence="4">Menaquinone biosynthetic enzyme MqnA</fullName>
    </alternativeName>
</protein>
<dbReference type="CDD" id="cd13634">
    <property type="entry name" value="PBP2_Sco4506"/>
    <property type="match status" value="1"/>
</dbReference>
<name>A0A402CXV8_9BACT</name>
<dbReference type="InterPro" id="IPR030868">
    <property type="entry name" value="MqnA"/>
</dbReference>
<dbReference type="RefSeq" id="WP_119322153.1">
    <property type="nucleotide sequence ID" value="NZ_AP025739.1"/>
</dbReference>
<evidence type="ECO:0000313" key="5">
    <source>
        <dbReference type="EMBL" id="BDI32153.1"/>
    </source>
</evidence>
<dbReference type="AlphaFoldDB" id="A0A402CXV8"/>
<evidence type="ECO:0000256" key="3">
    <source>
        <dbReference type="ARBA" id="ARBA00023239"/>
    </source>
</evidence>
<evidence type="ECO:0000256" key="1">
    <source>
        <dbReference type="ARBA" id="ARBA00004863"/>
    </source>
</evidence>
<dbReference type="PANTHER" id="PTHR37690">
    <property type="entry name" value="CHORISMATE DEHYDRATASE"/>
    <property type="match status" value="1"/>
</dbReference>
<dbReference type="EC" id="4.2.1.151" evidence="4"/>
<sequence length="269" mass="29547">MSVVIGSVPYLNEKPLTRWFTHTEEGRASGIEVVYAVPSQLAVMLKSGEIAAALVSSFEYFRTPGYGILPGVSISSQDEILAVRAFSRLPWKLTTSVALDTSSLTSVALLKILLAEQHHIYPSYLHHAPDLPAMLEVADAALLIGDKGMLANNEGLFTLDLGEAWRKLTGLPFVFAIWLGDPDRVTPDLIRALKTAKAWGLTQLDLIAEEQAEVLNCPKSLCLRYLTEIMDYDLGEDHLAALEEFGLRARRVGLLDQAPAPLHVLSSRR</sequence>
<keyword evidence="6" id="KW-1185">Reference proteome</keyword>
<evidence type="ECO:0000256" key="4">
    <source>
        <dbReference type="HAMAP-Rule" id="MF_00995"/>
    </source>
</evidence>
<keyword evidence="3 4" id="KW-0456">Lyase</keyword>
<dbReference type="Gene3D" id="3.40.190.10">
    <property type="entry name" value="Periplasmic binding protein-like II"/>
    <property type="match status" value="2"/>
</dbReference>
<evidence type="ECO:0000256" key="2">
    <source>
        <dbReference type="ARBA" id="ARBA00022428"/>
    </source>
</evidence>
<dbReference type="PANTHER" id="PTHR37690:SF1">
    <property type="entry name" value="CHORISMATE DEHYDRATASE"/>
    <property type="match status" value="1"/>
</dbReference>
<accession>A0A402CXV8</accession>
<comment type="similarity">
    <text evidence="4">Belongs to the MqnA/MqnD family. MqnA subfamily.</text>
</comment>
<proteinExistence type="inferred from homology"/>
<comment type="function">
    <text evidence="4">Catalyzes the dehydration of chorismate into 3-[(1-carboxyvinyl)oxy]benzoate, a step in the biosynthesis of menaquinone (MK, vitamin K2).</text>
</comment>
<keyword evidence="2 4" id="KW-0474">Menaquinone biosynthesis</keyword>
<dbReference type="KEGG" id="ccot:CCAX7_42040"/>
<reference evidence="5 6" key="1">
    <citation type="journal article" date="2019" name="Int. J. Syst. Evol. Microbiol.">
        <title>Capsulimonas corticalis gen. nov., sp. nov., an aerobic capsulated bacterium, of a novel bacterial order, Capsulimonadales ord. nov., of the class Armatimonadia of the phylum Armatimonadetes.</title>
        <authorList>
            <person name="Li J."/>
            <person name="Kudo C."/>
            <person name="Tonouchi A."/>
        </authorList>
    </citation>
    <scope>NUCLEOTIDE SEQUENCE [LARGE SCALE GENOMIC DNA]</scope>
    <source>
        <strain evidence="5 6">AX-7</strain>
    </source>
</reference>
<gene>
    <name evidence="4 5" type="primary">mqnA</name>
    <name evidence="5" type="ORF">CCAX7_42040</name>
</gene>
<organism evidence="5 6">
    <name type="scientific">Capsulimonas corticalis</name>
    <dbReference type="NCBI Taxonomy" id="2219043"/>
    <lineage>
        <taxon>Bacteria</taxon>
        <taxon>Bacillati</taxon>
        <taxon>Armatimonadota</taxon>
        <taxon>Armatimonadia</taxon>
        <taxon>Capsulimonadales</taxon>
        <taxon>Capsulimonadaceae</taxon>
        <taxon>Capsulimonas</taxon>
    </lineage>
</organism>
<comment type="catalytic activity">
    <reaction evidence="4">
        <text>chorismate = 3-[(1-carboxyvinyl)-oxy]benzoate + H2O</text>
        <dbReference type="Rhea" id="RHEA:40051"/>
        <dbReference type="ChEBI" id="CHEBI:15377"/>
        <dbReference type="ChEBI" id="CHEBI:29748"/>
        <dbReference type="ChEBI" id="CHEBI:76981"/>
        <dbReference type="EC" id="4.2.1.151"/>
    </reaction>
</comment>
<evidence type="ECO:0000313" key="6">
    <source>
        <dbReference type="Proteomes" id="UP000287394"/>
    </source>
</evidence>
<dbReference type="EMBL" id="AP025739">
    <property type="protein sequence ID" value="BDI32153.1"/>
    <property type="molecule type" value="Genomic_DNA"/>
</dbReference>
<comment type="pathway">
    <text evidence="1 4">Quinol/quinone metabolism; menaquinone biosynthesis.</text>
</comment>
<dbReference type="GO" id="GO:0009234">
    <property type="term" value="P:menaquinone biosynthetic process"/>
    <property type="evidence" value="ECO:0007669"/>
    <property type="project" value="UniProtKB-UniRule"/>
</dbReference>
<dbReference type="InterPro" id="IPR003773">
    <property type="entry name" value="Menaquinone_biosynth"/>
</dbReference>
<dbReference type="HAMAP" id="MF_00995">
    <property type="entry name" value="MqnA"/>
    <property type="match status" value="1"/>
</dbReference>
<dbReference type="SUPFAM" id="SSF53850">
    <property type="entry name" value="Periplasmic binding protein-like II"/>
    <property type="match status" value="1"/>
</dbReference>
<dbReference type="GO" id="GO:0016836">
    <property type="term" value="F:hydro-lyase activity"/>
    <property type="evidence" value="ECO:0007669"/>
    <property type="project" value="UniProtKB-UniRule"/>
</dbReference>